<organism evidence="2 3">
    <name type="scientific">Candidatus Curtissbacteria bacterium GW2011_GWA1_40_16</name>
    <dbReference type="NCBI Taxonomy" id="1618405"/>
    <lineage>
        <taxon>Bacteria</taxon>
        <taxon>Candidatus Curtissiibacteriota</taxon>
    </lineage>
</organism>
<dbReference type="EMBL" id="LBYI01000028">
    <property type="protein sequence ID" value="KKR49413.1"/>
    <property type="molecule type" value="Genomic_DNA"/>
</dbReference>
<dbReference type="AlphaFoldDB" id="A0A0G0RAI5"/>
<dbReference type="PROSITE" id="PS52050">
    <property type="entry name" value="WYL"/>
    <property type="match status" value="1"/>
</dbReference>
<protein>
    <recommendedName>
        <fullName evidence="1">WYL domain-containing protein</fullName>
    </recommendedName>
</protein>
<name>A0A0G0RAI5_9BACT</name>
<evidence type="ECO:0000313" key="3">
    <source>
        <dbReference type="Proteomes" id="UP000034531"/>
    </source>
</evidence>
<feature type="domain" description="WYL" evidence="1">
    <location>
        <begin position="5"/>
        <end position="73"/>
    </location>
</feature>
<accession>A0A0G0RAI5</accession>
<evidence type="ECO:0000259" key="1">
    <source>
        <dbReference type="Pfam" id="PF13280"/>
    </source>
</evidence>
<dbReference type="Proteomes" id="UP000034531">
    <property type="component" value="Unassembled WGS sequence"/>
</dbReference>
<comment type="caution">
    <text evidence="2">The sequence shown here is derived from an EMBL/GenBank/DDBJ whole genome shotgun (WGS) entry which is preliminary data.</text>
</comment>
<reference evidence="2 3" key="1">
    <citation type="journal article" date="2015" name="Nature">
        <title>rRNA introns, odd ribosomes, and small enigmatic genomes across a large radiation of phyla.</title>
        <authorList>
            <person name="Brown C.T."/>
            <person name="Hug L.A."/>
            <person name="Thomas B.C."/>
            <person name="Sharon I."/>
            <person name="Castelle C.J."/>
            <person name="Singh A."/>
            <person name="Wilkins M.J."/>
            <person name="Williams K.H."/>
            <person name="Banfield J.F."/>
        </authorList>
    </citation>
    <scope>NUCLEOTIDE SEQUENCE [LARGE SCALE GENOMIC DNA]</scope>
</reference>
<dbReference type="Pfam" id="PF13280">
    <property type="entry name" value="WYL"/>
    <property type="match status" value="1"/>
</dbReference>
<dbReference type="InterPro" id="IPR026881">
    <property type="entry name" value="WYL_dom"/>
</dbReference>
<evidence type="ECO:0000313" key="2">
    <source>
        <dbReference type="EMBL" id="KKR49413.1"/>
    </source>
</evidence>
<proteinExistence type="predicted"/>
<sequence>MNYQILDIIKQAARSRQVLRIIYIEKDGTSEGWRYVEPYSFSKDDGEQGLFVWDKSKDGIRRFSIARISQAEISSETYTPRYQIEII</sequence>
<gene>
    <name evidence="2" type="ORF">UT84_C0028G0002</name>
</gene>